<dbReference type="AlphaFoldDB" id="Q7MMH5"/>
<protein>
    <submittedName>
        <fullName evidence="5">TRAP-type C4-dicarboxylate transport system, periplasmic component</fullName>
    </submittedName>
</protein>
<evidence type="ECO:0000256" key="1">
    <source>
        <dbReference type="ARBA" id="ARBA00009023"/>
    </source>
</evidence>
<evidence type="ECO:0000313" key="5">
    <source>
        <dbReference type="EMBL" id="BAC93860.1"/>
    </source>
</evidence>
<feature type="transmembrane region" description="Helical" evidence="4">
    <location>
        <begin position="170"/>
        <end position="192"/>
    </location>
</feature>
<sequence length="502" mass="56693">MSSIVAMHIITVSLRHDRGRMIKPSLRFDVRARLSYDFFSTLIGLDAPFLLSETLSCNWCSYYRFSCYRFPYYQLSSHPFFDNPFVLLAIRALKTGGTPKAFDTNVSLSTLLFLIDVSFPTHFKRCNGVVFMACYLIYLNFICFYFWSGYCSNRNIAPKDGAVRLTRRRIMLKPLTLLAASVLAVTSFNAAANCDPGEIVIKFSHVTNTDKHPKGIAASLLEKRVNEEMNGKACMQVYPNSTLYDDDKVLEAMLNGDVQLAAPSLSKFEKFTKKYRIFDLPFLFEDVDAVDRFQNSDAGVKLKNAMNRRGVRGLEFWHNGMKQISASKPLISPADAKGLKFRVQASDVLVAQFEQLGANPQKMSFAEVYGGLQTKVIDGQENTWSNIYGKKFFEVQDGITETNHGILDYLVVTSSKWWDGLPADVRDQFATILKEVTEQRNAESNKVELANKQYVIEAGGVVRTLTPEQREAWVTALKPVWKKFEKDIGSDLIDAALASNKQ</sequence>
<keyword evidence="4" id="KW-1133">Transmembrane helix</keyword>
<keyword evidence="4" id="KW-0472">Membrane</keyword>
<organism evidence="5 6">
    <name type="scientific">Vibrio vulnificus (strain YJ016)</name>
    <dbReference type="NCBI Taxonomy" id="196600"/>
    <lineage>
        <taxon>Bacteria</taxon>
        <taxon>Pseudomonadati</taxon>
        <taxon>Pseudomonadota</taxon>
        <taxon>Gammaproteobacteria</taxon>
        <taxon>Vibrionales</taxon>
        <taxon>Vibrionaceae</taxon>
        <taxon>Vibrio</taxon>
    </lineage>
</organism>
<dbReference type="InterPro" id="IPR018389">
    <property type="entry name" value="DctP_fam"/>
</dbReference>
<dbReference type="Pfam" id="PF03480">
    <property type="entry name" value="DctP"/>
    <property type="match status" value="1"/>
</dbReference>
<dbReference type="eggNOG" id="COG1638">
    <property type="taxonomic scope" value="Bacteria"/>
</dbReference>
<dbReference type="PANTHER" id="PTHR33376">
    <property type="match status" value="1"/>
</dbReference>
<feature type="transmembrane region" description="Helical" evidence="4">
    <location>
        <begin position="129"/>
        <end position="150"/>
    </location>
</feature>
<reference evidence="5 6" key="1">
    <citation type="journal article" date="2003" name="Genome Res.">
        <title>Comparative genome analysis of Vibrio vulnificus, a marine pathogen.</title>
        <authorList>
            <person name="Chen C.Y."/>
            <person name="Wu K.M."/>
            <person name="Chang Y.C."/>
            <person name="Chang C.H."/>
            <person name="Tsai H.C."/>
            <person name="Liao T.L."/>
            <person name="Liu Y.M."/>
            <person name="Chen H.J."/>
            <person name="Shen A.B."/>
            <person name="Li J.C."/>
            <person name="Su T.L."/>
            <person name="Shao C.P."/>
            <person name="Lee C.T."/>
            <person name="Hor L.I."/>
            <person name="Tsai S.F."/>
        </authorList>
    </citation>
    <scope>NUCLEOTIDE SEQUENCE [LARGE SCALE GENOMIC DNA]</scope>
    <source>
        <strain evidence="5 6">YJ016</strain>
    </source>
</reference>
<dbReference type="STRING" id="672.VV93_v1c10170"/>
<name>Q7MMH5_VIBVY</name>
<evidence type="ECO:0000256" key="2">
    <source>
        <dbReference type="ARBA" id="ARBA00022448"/>
    </source>
</evidence>
<keyword evidence="3" id="KW-0732">Signal</keyword>
<accession>Q7MMH5</accession>
<proteinExistence type="inferred from homology"/>
<dbReference type="GO" id="GO:0030288">
    <property type="term" value="C:outer membrane-bounded periplasmic space"/>
    <property type="evidence" value="ECO:0007669"/>
    <property type="project" value="InterPro"/>
</dbReference>
<keyword evidence="4" id="KW-0812">Transmembrane</keyword>
<dbReference type="NCBIfam" id="TIGR00787">
    <property type="entry name" value="dctP"/>
    <property type="match status" value="1"/>
</dbReference>
<keyword evidence="2" id="KW-0813">Transport</keyword>
<dbReference type="GO" id="GO:0015740">
    <property type="term" value="P:C4-dicarboxylate transport"/>
    <property type="evidence" value="ECO:0007669"/>
    <property type="project" value="TreeGrafter"/>
</dbReference>
<dbReference type="FunFam" id="3.40.190.170:FF:000001">
    <property type="entry name" value="TRAP dicarboxylate transporter, DctP subunit"/>
    <property type="match status" value="1"/>
</dbReference>
<evidence type="ECO:0000313" key="6">
    <source>
        <dbReference type="Proteomes" id="UP000002675"/>
    </source>
</evidence>
<evidence type="ECO:0000256" key="3">
    <source>
        <dbReference type="ARBA" id="ARBA00022729"/>
    </source>
</evidence>
<dbReference type="HOGENOM" id="CLU_542839_0_0_6"/>
<dbReference type="KEGG" id="vvy:VV1096"/>
<dbReference type="PANTHER" id="PTHR33376:SF7">
    <property type="entry name" value="C4-DICARBOXYLATE-BINDING PROTEIN DCTB"/>
    <property type="match status" value="1"/>
</dbReference>
<dbReference type="Proteomes" id="UP000002675">
    <property type="component" value="Chromosome I"/>
</dbReference>
<dbReference type="EMBL" id="BA000037">
    <property type="protein sequence ID" value="BAC93860.1"/>
    <property type="molecule type" value="Genomic_DNA"/>
</dbReference>
<dbReference type="InterPro" id="IPR038404">
    <property type="entry name" value="TRAP_DctP_sf"/>
</dbReference>
<dbReference type="InterPro" id="IPR004682">
    <property type="entry name" value="TRAP_DctP"/>
</dbReference>
<dbReference type="CDD" id="cd13674">
    <property type="entry name" value="PBP2_TRAP_SBP_like_1"/>
    <property type="match status" value="1"/>
</dbReference>
<comment type="similarity">
    <text evidence="1">Belongs to the bacterial solute-binding protein 7 family.</text>
</comment>
<gene>
    <name evidence="5" type="ordered locus">VV1096</name>
</gene>
<dbReference type="NCBIfam" id="NF037995">
    <property type="entry name" value="TRAP_S1"/>
    <property type="match status" value="1"/>
</dbReference>
<dbReference type="Gene3D" id="3.40.190.170">
    <property type="entry name" value="Bacterial extracellular solute-binding protein, family 7"/>
    <property type="match status" value="1"/>
</dbReference>
<evidence type="ECO:0000256" key="4">
    <source>
        <dbReference type="SAM" id="Phobius"/>
    </source>
</evidence>
<dbReference type="GO" id="GO:0055085">
    <property type="term" value="P:transmembrane transport"/>
    <property type="evidence" value="ECO:0007669"/>
    <property type="project" value="InterPro"/>
</dbReference>